<dbReference type="Proteomes" id="UP000798951">
    <property type="component" value="Unassembled WGS sequence"/>
</dbReference>
<dbReference type="InterPro" id="IPR019587">
    <property type="entry name" value="Polyketide_cyclase/dehydratase"/>
</dbReference>
<gene>
    <name evidence="1" type="ORF">FNL39_11014</name>
</gene>
<evidence type="ECO:0000313" key="1">
    <source>
        <dbReference type="EMBL" id="KAF0844782.1"/>
    </source>
</evidence>
<dbReference type="InterPro" id="IPR023393">
    <property type="entry name" value="START-like_dom_sf"/>
</dbReference>
<dbReference type="EMBL" id="VMSD01000010">
    <property type="protein sequence ID" value="KAF0844782.1"/>
    <property type="molecule type" value="Genomic_DNA"/>
</dbReference>
<dbReference type="RefSeq" id="WP_067986746.1">
    <property type="nucleotide sequence ID" value="NZ_VMSD01000010.1"/>
</dbReference>
<comment type="caution">
    <text evidence="1">The sequence shown here is derived from an EMBL/GenBank/DDBJ whole genome shotgun (WGS) entry which is preliminary data.</text>
</comment>
<organism evidence="1 2">
    <name type="scientific">Nocardia caishijiensis</name>
    <dbReference type="NCBI Taxonomy" id="184756"/>
    <lineage>
        <taxon>Bacteria</taxon>
        <taxon>Bacillati</taxon>
        <taxon>Actinomycetota</taxon>
        <taxon>Actinomycetes</taxon>
        <taxon>Mycobacteriales</taxon>
        <taxon>Nocardiaceae</taxon>
        <taxon>Nocardia</taxon>
    </lineage>
</organism>
<reference evidence="1 2" key="1">
    <citation type="submission" date="2019-07" db="EMBL/GenBank/DDBJ databases">
        <title>Genomic Encyclopedia of Type Strains, Phase IV (KMG-IV): sequencing the most valuable type-strain genomes for metagenomic binning, comparative biology and taxonomic classification.</title>
        <authorList>
            <person name="Goeker M."/>
        </authorList>
    </citation>
    <scope>NUCLEOTIDE SEQUENCE [LARGE SCALE GENOMIC DNA]</scope>
    <source>
        <strain evidence="1 2">DSM 44831</strain>
    </source>
</reference>
<protein>
    <submittedName>
        <fullName evidence="1">Polyketide cyclase/dehydrase/lipid transport protein</fullName>
    </submittedName>
</protein>
<dbReference type="CDD" id="cd07821">
    <property type="entry name" value="PYR_PYL_RCAR_like"/>
    <property type="match status" value="1"/>
</dbReference>
<proteinExistence type="predicted"/>
<dbReference type="SUPFAM" id="SSF55961">
    <property type="entry name" value="Bet v1-like"/>
    <property type="match status" value="1"/>
</dbReference>
<sequence length="169" mass="18572">MRRTFTLAESDDRFLATAARRHVHVVDVPTASEHVWAALTADDALVSWANAVTDVRWHSPRPFGVGTVRTVTLARGVALTERFFRWDEGRRMTFTVDSASIPGLRRFAEDIVVEPAGADTRVTWTFALEGEPALRPILWAGAPVNALVTGSIARGLTRGALAVARRDPR</sequence>
<dbReference type="Pfam" id="PF10604">
    <property type="entry name" value="Polyketide_cyc2"/>
    <property type="match status" value="1"/>
</dbReference>
<dbReference type="Gene3D" id="3.30.530.20">
    <property type="match status" value="1"/>
</dbReference>
<name>A0ABQ6YG62_9NOCA</name>
<accession>A0ABQ6YG62</accession>
<evidence type="ECO:0000313" key="2">
    <source>
        <dbReference type="Proteomes" id="UP000798951"/>
    </source>
</evidence>
<keyword evidence="2" id="KW-1185">Reference proteome</keyword>